<dbReference type="Proteomes" id="UP000824250">
    <property type="component" value="Unassembled WGS sequence"/>
</dbReference>
<proteinExistence type="predicted"/>
<reference evidence="2" key="2">
    <citation type="journal article" date="2021" name="PeerJ">
        <title>Extensive microbial diversity within the chicken gut microbiome revealed by metagenomics and culture.</title>
        <authorList>
            <person name="Gilroy R."/>
            <person name="Ravi A."/>
            <person name="Getino M."/>
            <person name="Pursley I."/>
            <person name="Horton D.L."/>
            <person name="Alikhan N.F."/>
            <person name="Baker D."/>
            <person name="Gharbi K."/>
            <person name="Hall N."/>
            <person name="Watson M."/>
            <person name="Adriaenssens E.M."/>
            <person name="Foster-Nyarko E."/>
            <person name="Jarju S."/>
            <person name="Secka A."/>
            <person name="Antonio M."/>
            <person name="Oren A."/>
            <person name="Chaudhuri R.R."/>
            <person name="La Ragione R."/>
            <person name="Hildebrand F."/>
            <person name="Pallen M.J."/>
        </authorList>
    </citation>
    <scope>NUCLEOTIDE SEQUENCE</scope>
    <source>
        <strain evidence="2">CHK180-2868</strain>
    </source>
</reference>
<name>A0A9D1D474_9FIRM</name>
<feature type="transmembrane region" description="Helical" evidence="1">
    <location>
        <begin position="278"/>
        <end position="300"/>
    </location>
</feature>
<keyword evidence="1" id="KW-0812">Transmembrane</keyword>
<reference evidence="2" key="1">
    <citation type="submission" date="2020-10" db="EMBL/GenBank/DDBJ databases">
        <authorList>
            <person name="Gilroy R."/>
        </authorList>
    </citation>
    <scope>NUCLEOTIDE SEQUENCE</scope>
    <source>
        <strain evidence="2">CHK180-2868</strain>
    </source>
</reference>
<feature type="transmembrane region" description="Helical" evidence="1">
    <location>
        <begin position="139"/>
        <end position="160"/>
    </location>
</feature>
<protein>
    <submittedName>
        <fullName evidence="2">Nucleoside recognition protein</fullName>
    </submittedName>
</protein>
<feature type="transmembrane region" description="Helical" evidence="1">
    <location>
        <begin position="239"/>
        <end position="258"/>
    </location>
</feature>
<accession>A0A9D1D474</accession>
<sequence>MKKSVCLFFLLLLMLLSPKVTVNGAANGLLLWYSSVVPALFPFMVLSSLIVSGGGLSVLMAPFRFILGPLLGLSDAGCYVLISGLVCGFPMGAKTCADFLLSGQISRQEGRLLMAICNHPSPMFVLGYFYPFFAGKLSLTLLLLAVYGPAVLLAAAARLAEWRKLQVRGTAAQANRAEPLTGAVSKLKTSKEIFTGTQKESILQPAADAVSFDQAILSSVEVLCKIGGCLMFFSIAIEFLRSAAWLPVPLFLFLAGALEMTTGIRELALGLPFPLSAAAAGASLTFGGCSGVFQTMAAIGNAKKAGLSIRQYCVWKLLHAALAAGILLCFCRFNA</sequence>
<gene>
    <name evidence="2" type="ORF">IAB28_00430</name>
</gene>
<dbReference type="AlphaFoldDB" id="A0A9D1D474"/>
<keyword evidence="1" id="KW-0472">Membrane</keyword>
<comment type="caution">
    <text evidence="2">The sequence shown here is derived from an EMBL/GenBank/DDBJ whole genome shotgun (WGS) entry which is preliminary data.</text>
</comment>
<evidence type="ECO:0000256" key="1">
    <source>
        <dbReference type="SAM" id="Phobius"/>
    </source>
</evidence>
<evidence type="ECO:0000313" key="3">
    <source>
        <dbReference type="Proteomes" id="UP000824250"/>
    </source>
</evidence>
<evidence type="ECO:0000313" key="2">
    <source>
        <dbReference type="EMBL" id="HIR04427.1"/>
    </source>
</evidence>
<keyword evidence="1" id="KW-1133">Transmembrane helix</keyword>
<dbReference type="EMBL" id="DVGC01000001">
    <property type="protein sequence ID" value="HIR04427.1"/>
    <property type="molecule type" value="Genomic_DNA"/>
</dbReference>
<feature type="transmembrane region" description="Helical" evidence="1">
    <location>
        <begin position="40"/>
        <end position="61"/>
    </location>
</feature>
<organism evidence="2 3">
    <name type="scientific">Candidatus Copromonas faecavium</name>
    <name type="common">nom. illeg.</name>
    <dbReference type="NCBI Taxonomy" id="2840740"/>
    <lineage>
        <taxon>Bacteria</taxon>
        <taxon>Bacillati</taxon>
        <taxon>Bacillota</taxon>
        <taxon>Clostridia</taxon>
        <taxon>Lachnospirales</taxon>
        <taxon>Lachnospiraceae</taxon>
        <taxon>Candidatus Copromonas (nom. illeg.)</taxon>
    </lineage>
</organism>
<feature type="transmembrane region" description="Helical" evidence="1">
    <location>
        <begin position="312"/>
        <end position="333"/>
    </location>
</feature>